<evidence type="ECO:0008006" key="6">
    <source>
        <dbReference type="Google" id="ProtNLM"/>
    </source>
</evidence>
<dbReference type="Pfam" id="PF16403">
    <property type="entry name" value="Bact_surface_Ig-like"/>
    <property type="match status" value="1"/>
</dbReference>
<name>A0A0G1NXP8_9BACT</name>
<dbReference type="InterPro" id="IPR013211">
    <property type="entry name" value="LVIVD"/>
</dbReference>
<evidence type="ECO:0000259" key="3">
    <source>
        <dbReference type="Pfam" id="PF19077"/>
    </source>
</evidence>
<feature type="signal peptide" evidence="1">
    <location>
        <begin position="1"/>
        <end position="24"/>
    </location>
</feature>
<dbReference type="Gene3D" id="2.60.40.10">
    <property type="entry name" value="Immunoglobulins"/>
    <property type="match status" value="3"/>
</dbReference>
<organism evidence="4 5">
    <name type="scientific">Candidatus Magasanikbacteria bacterium GW2011_GWA2_46_17</name>
    <dbReference type="NCBI Taxonomy" id="1619042"/>
    <lineage>
        <taxon>Bacteria</taxon>
        <taxon>Candidatus Magasanikiibacteriota</taxon>
    </lineage>
</organism>
<dbReference type="PATRIC" id="fig|1619042.3.peg.623"/>
<keyword evidence="1" id="KW-0732">Signal</keyword>
<dbReference type="InterPro" id="IPR013783">
    <property type="entry name" value="Ig-like_fold"/>
</dbReference>
<sequence length="734" mass="77286">MKNVIKLFILSFSSFVFLISSVSAATLFETGVNDTPGNADAVFVSGDFLYIADGTAGMQIYNITNLAESSLVGSLSFSGYTYSIGIFVVGNYAYVADDYAQKLRIVDISNPAAPIQVGLFSASSSVKNVTVVGNYAYIANGTLFSGQKGFEIIDISNPASPTLVGSYNSGFSNDVKVVGDFAYVAASSGVKIFNVSNPASPTLVGTASMTTYSYGGGIRTAKGIFVSGDYIFIAADSAGLQIFDASNPVLPVYVGEFDTSGDAANSVKVVGNNAYIVDINTGLYIVDISNPVTPLLIGTYDSSTSSSVMNSLEVVQNYVYITDGSLGVRTIRTDFIAPISFTPVFNIVSPANNTTPTLTFSTTDNIGISSYQVKVDSGDFAAQISPYTLPALIEGSHTITARAYDAAGNYTDGTVTVVIDLTAPTAFTPVITSPTNDTTPTLTFSATDNNSIAAYQVKIDSGDFSTQTSPYTLPALTEGSHTITARAYDAAGNYTDGTVTVVIDTTAPVITISGDAKITLPIGSTYTDKGAAATDNVDGDITSSIVKTGTVNTNKEGSYFIAYNATDAAGNAATEVKRHIVIKPVAAILKDLNKNIKADPIFTDKIKGKIFIQTEGKGEAWYVSPKTGKKYSLGKPADAFAIIKKLGIGISNADLAKIPRNGTKDKGNQAMMNRLKGKILIQVQSKGEAWYVHPITGKRYFLGRPADAFKLIKRMAIGITNANLNKVSTGLVVR</sequence>
<comment type="caution">
    <text evidence="4">The sequence shown here is derived from an EMBL/GenBank/DDBJ whole genome shotgun (WGS) entry which is preliminary data.</text>
</comment>
<dbReference type="InterPro" id="IPR032179">
    <property type="entry name" value="Cry22Aa_Ig-like"/>
</dbReference>
<dbReference type="SUPFAM" id="SSF75011">
    <property type="entry name" value="3-carboxy-cis,cis-mucoante lactonizing enzyme"/>
    <property type="match status" value="1"/>
</dbReference>
<evidence type="ECO:0000256" key="1">
    <source>
        <dbReference type="SAM" id="SignalP"/>
    </source>
</evidence>
<protein>
    <recommendedName>
        <fullName evidence="6">Pesticidal crystal protein Cry22Aa Ig-like domain-containing protein</fullName>
    </recommendedName>
</protein>
<dbReference type="EMBL" id="LCMA01000028">
    <property type="protein sequence ID" value="KKU25479.1"/>
    <property type="molecule type" value="Genomic_DNA"/>
</dbReference>
<dbReference type="Pfam" id="PF19077">
    <property type="entry name" value="Big_13"/>
    <property type="match status" value="1"/>
</dbReference>
<evidence type="ECO:0000313" key="5">
    <source>
        <dbReference type="Proteomes" id="UP000034175"/>
    </source>
</evidence>
<accession>A0A0G1NXP8</accession>
<feature type="chain" id="PRO_5002538837" description="Pesticidal crystal protein Cry22Aa Ig-like domain-containing protein" evidence="1">
    <location>
        <begin position="25"/>
        <end position="734"/>
    </location>
</feature>
<evidence type="ECO:0000313" key="4">
    <source>
        <dbReference type="EMBL" id="KKU25479.1"/>
    </source>
</evidence>
<dbReference type="Pfam" id="PF08309">
    <property type="entry name" value="LVIVD"/>
    <property type="match status" value="6"/>
</dbReference>
<dbReference type="Proteomes" id="UP000034175">
    <property type="component" value="Unassembled WGS sequence"/>
</dbReference>
<dbReference type="AlphaFoldDB" id="A0A0G1NXP8"/>
<feature type="domain" description="Bacterial Ig-like" evidence="3">
    <location>
        <begin position="435"/>
        <end position="505"/>
    </location>
</feature>
<reference evidence="4 5" key="1">
    <citation type="journal article" date="2015" name="Nature">
        <title>rRNA introns, odd ribosomes, and small enigmatic genomes across a large radiation of phyla.</title>
        <authorList>
            <person name="Brown C.T."/>
            <person name="Hug L.A."/>
            <person name="Thomas B.C."/>
            <person name="Sharon I."/>
            <person name="Castelle C.J."/>
            <person name="Singh A."/>
            <person name="Wilkins M.J."/>
            <person name="Williams K.H."/>
            <person name="Banfield J.F."/>
        </authorList>
    </citation>
    <scope>NUCLEOTIDE SEQUENCE [LARGE SCALE GENOMIC DNA]</scope>
</reference>
<dbReference type="InterPro" id="IPR044016">
    <property type="entry name" value="Big_13"/>
</dbReference>
<evidence type="ECO:0000259" key="2">
    <source>
        <dbReference type="Pfam" id="PF16403"/>
    </source>
</evidence>
<proteinExistence type="predicted"/>
<feature type="domain" description="Pesticidal crystal protein Cry22Aa Ig-like" evidence="2">
    <location>
        <begin position="510"/>
        <end position="580"/>
    </location>
</feature>
<gene>
    <name evidence="4" type="ORF">UX39_C0028G0003</name>
</gene>